<sequence>MGNGGCGWGDGNGGGEGTVSLALDSEEPPSPIMGDLLLPKSILLKSHFQDIGGSTLLKLQEVDQGAGDQLPSTGPKPPSPGPGTSWDRGGTRPKYDPKRPTSPPSWGFPAPYSEGPTALSGGGGFYQIRGPTSGAPTVPSPGS</sequence>
<feature type="region of interest" description="Disordered" evidence="1">
    <location>
        <begin position="60"/>
        <end position="143"/>
    </location>
</feature>
<evidence type="ECO:0000313" key="2">
    <source>
        <dbReference type="EMBL" id="KAG0711474.1"/>
    </source>
</evidence>
<name>A0A8J4XR06_CHIOP</name>
<reference evidence="2" key="1">
    <citation type="submission" date="2020-07" db="EMBL/GenBank/DDBJ databases">
        <title>The High-quality genome of the commercially important snow crab, Chionoecetes opilio.</title>
        <authorList>
            <person name="Jeong J.-H."/>
            <person name="Ryu S."/>
        </authorList>
    </citation>
    <scope>NUCLEOTIDE SEQUENCE</scope>
    <source>
        <strain evidence="2">MADBK_172401_WGS</strain>
        <tissue evidence="2">Digestive gland</tissue>
    </source>
</reference>
<dbReference type="EMBL" id="JACEEZ010023282">
    <property type="protein sequence ID" value="KAG0711474.1"/>
    <property type="molecule type" value="Genomic_DNA"/>
</dbReference>
<proteinExistence type="predicted"/>
<feature type="region of interest" description="Disordered" evidence="1">
    <location>
        <begin position="1"/>
        <end position="33"/>
    </location>
</feature>
<comment type="caution">
    <text evidence="2">The sequence shown here is derived from an EMBL/GenBank/DDBJ whole genome shotgun (WGS) entry which is preliminary data.</text>
</comment>
<feature type="compositionally biased region" description="Gly residues" evidence="1">
    <location>
        <begin position="1"/>
        <end position="17"/>
    </location>
</feature>
<protein>
    <submittedName>
        <fullName evidence="2">Uncharacterized protein</fullName>
    </submittedName>
</protein>
<feature type="compositionally biased region" description="Basic and acidic residues" evidence="1">
    <location>
        <begin position="89"/>
        <end position="99"/>
    </location>
</feature>
<keyword evidence="3" id="KW-1185">Reference proteome</keyword>
<gene>
    <name evidence="2" type="ORF">GWK47_020556</name>
</gene>
<evidence type="ECO:0000256" key="1">
    <source>
        <dbReference type="SAM" id="MobiDB-lite"/>
    </source>
</evidence>
<evidence type="ECO:0000313" key="3">
    <source>
        <dbReference type="Proteomes" id="UP000770661"/>
    </source>
</evidence>
<organism evidence="2 3">
    <name type="scientific">Chionoecetes opilio</name>
    <name type="common">Atlantic snow crab</name>
    <name type="synonym">Cancer opilio</name>
    <dbReference type="NCBI Taxonomy" id="41210"/>
    <lineage>
        <taxon>Eukaryota</taxon>
        <taxon>Metazoa</taxon>
        <taxon>Ecdysozoa</taxon>
        <taxon>Arthropoda</taxon>
        <taxon>Crustacea</taxon>
        <taxon>Multicrustacea</taxon>
        <taxon>Malacostraca</taxon>
        <taxon>Eumalacostraca</taxon>
        <taxon>Eucarida</taxon>
        <taxon>Decapoda</taxon>
        <taxon>Pleocyemata</taxon>
        <taxon>Brachyura</taxon>
        <taxon>Eubrachyura</taxon>
        <taxon>Majoidea</taxon>
        <taxon>Majidae</taxon>
        <taxon>Chionoecetes</taxon>
    </lineage>
</organism>
<dbReference type="AlphaFoldDB" id="A0A8J4XR06"/>
<dbReference type="Proteomes" id="UP000770661">
    <property type="component" value="Unassembled WGS sequence"/>
</dbReference>
<accession>A0A8J4XR06</accession>